<evidence type="ECO:0000256" key="2">
    <source>
        <dbReference type="ARBA" id="ARBA00022723"/>
    </source>
</evidence>
<evidence type="ECO:0000256" key="4">
    <source>
        <dbReference type="ARBA" id="ARBA00022833"/>
    </source>
</evidence>
<feature type="domain" description="Aminodeoxyfutalosine deaminase/Imidazolonepropionase-like composite" evidence="6">
    <location>
        <begin position="24"/>
        <end position="48"/>
    </location>
</feature>
<dbReference type="Proteomes" id="UP000468901">
    <property type="component" value="Unassembled WGS sequence"/>
</dbReference>
<dbReference type="InterPro" id="IPR032466">
    <property type="entry name" value="Metal_Hydrolase"/>
</dbReference>
<dbReference type="GO" id="GO:0046872">
    <property type="term" value="F:metal ion binding"/>
    <property type="evidence" value="ECO:0007669"/>
    <property type="project" value="UniProtKB-KW"/>
</dbReference>
<dbReference type="Gene3D" id="2.30.40.10">
    <property type="entry name" value="Urease, subunit C, domain 1"/>
    <property type="match status" value="1"/>
</dbReference>
<dbReference type="AlphaFoldDB" id="A0A6N6VJY8"/>
<accession>A0A6N6VJY8</accession>
<dbReference type="SUPFAM" id="SSF51338">
    <property type="entry name" value="Composite domain of metallo-dependent hydrolases"/>
    <property type="match status" value="1"/>
</dbReference>
<evidence type="ECO:0000313" key="8">
    <source>
        <dbReference type="Proteomes" id="UP000468901"/>
    </source>
</evidence>
<keyword evidence="4" id="KW-0862">Zinc</keyword>
<dbReference type="RefSeq" id="WP_152215041.1">
    <property type="nucleotide sequence ID" value="NZ_WESC01000003.1"/>
</dbReference>
<dbReference type="EMBL" id="WESC01000003">
    <property type="protein sequence ID" value="KAB7741738.1"/>
    <property type="molecule type" value="Genomic_DNA"/>
</dbReference>
<dbReference type="PANTHER" id="PTHR43794">
    <property type="entry name" value="AMINOHYDROLASE SSNA-RELATED"/>
    <property type="match status" value="1"/>
</dbReference>
<protein>
    <submittedName>
        <fullName evidence="7">Amidohydrolase family protein</fullName>
    </submittedName>
</protein>
<dbReference type="Gene3D" id="3.20.20.140">
    <property type="entry name" value="Metal-dependent hydrolases"/>
    <property type="match status" value="1"/>
</dbReference>
<keyword evidence="2" id="KW-0479">Metal-binding</keyword>
<proteinExistence type="inferred from homology"/>
<dbReference type="GO" id="GO:0016810">
    <property type="term" value="F:hydrolase activity, acting on carbon-nitrogen (but not peptide) bonds"/>
    <property type="evidence" value="ECO:0007669"/>
    <property type="project" value="InterPro"/>
</dbReference>
<keyword evidence="3 7" id="KW-0378">Hydrolase</keyword>
<feature type="domain" description="Amidohydrolase-related" evidence="5">
    <location>
        <begin position="58"/>
        <end position="408"/>
    </location>
</feature>
<evidence type="ECO:0000256" key="1">
    <source>
        <dbReference type="ARBA" id="ARBA00006745"/>
    </source>
</evidence>
<evidence type="ECO:0000259" key="6">
    <source>
        <dbReference type="Pfam" id="PF22039"/>
    </source>
</evidence>
<dbReference type="InterPro" id="IPR050287">
    <property type="entry name" value="MTA/SAH_deaminase"/>
</dbReference>
<dbReference type="InterPro" id="IPR011059">
    <property type="entry name" value="Metal-dep_hydrolase_composite"/>
</dbReference>
<evidence type="ECO:0000259" key="5">
    <source>
        <dbReference type="Pfam" id="PF01979"/>
    </source>
</evidence>
<reference evidence="7 8" key="1">
    <citation type="submission" date="2019-09" db="EMBL/GenBank/DDBJ databases">
        <title>Parvibaculum sedimenti sp. nov., isolated from sediment.</title>
        <authorList>
            <person name="Wang Y."/>
        </authorList>
    </citation>
    <scope>NUCLEOTIDE SEQUENCE [LARGE SCALE GENOMIC DNA]</scope>
    <source>
        <strain evidence="7 8">HXT-9</strain>
    </source>
</reference>
<organism evidence="7 8">
    <name type="scientific">Parvibaculum sedimenti</name>
    <dbReference type="NCBI Taxonomy" id="2608632"/>
    <lineage>
        <taxon>Bacteria</taxon>
        <taxon>Pseudomonadati</taxon>
        <taxon>Pseudomonadota</taxon>
        <taxon>Alphaproteobacteria</taxon>
        <taxon>Hyphomicrobiales</taxon>
        <taxon>Parvibaculaceae</taxon>
        <taxon>Parvibaculum</taxon>
    </lineage>
</organism>
<dbReference type="Pfam" id="PF01979">
    <property type="entry name" value="Amidohydro_1"/>
    <property type="match status" value="1"/>
</dbReference>
<dbReference type="SUPFAM" id="SSF51556">
    <property type="entry name" value="Metallo-dependent hydrolases"/>
    <property type="match status" value="1"/>
</dbReference>
<comment type="caution">
    <text evidence="7">The sequence shown here is derived from an EMBL/GenBank/DDBJ whole genome shotgun (WGS) entry which is preliminary data.</text>
</comment>
<comment type="similarity">
    <text evidence="1">Belongs to the metallo-dependent hydrolases superfamily. ATZ/TRZ family.</text>
</comment>
<dbReference type="InterPro" id="IPR006680">
    <property type="entry name" value="Amidohydro-rel"/>
</dbReference>
<dbReference type="InterPro" id="IPR054418">
    <property type="entry name" value="MQNX/HUTI_composite_N"/>
</dbReference>
<evidence type="ECO:0000313" key="7">
    <source>
        <dbReference type="EMBL" id="KAB7741738.1"/>
    </source>
</evidence>
<gene>
    <name evidence="7" type="ORF">F2P47_04865</name>
</gene>
<keyword evidence="8" id="KW-1185">Reference proteome</keyword>
<dbReference type="PANTHER" id="PTHR43794:SF11">
    <property type="entry name" value="AMIDOHYDROLASE-RELATED DOMAIN-CONTAINING PROTEIN"/>
    <property type="match status" value="1"/>
</dbReference>
<sequence length="455" mass="49854">MNEVLLTADAVLTMDVANTVFIDGAVLVRDDKIAEVGRAAELSARYPAVRRKDFGKAVLLPGLINTHMHSGILRGTAEGLPLWDWLRLFIDPMHRVLRSEEAEASSWLCYGESLLAGTTTAVDMWRFMYGSAKAAEQLGFRVVMVPYVGEEVGFDYFDNLDDNEKLIQEWHGKANGRINVWVGLEHQFYVDEAACKRAIDMCKRYGVGLHTHSNESRDEVKEAYKRYGISPIKALKNKGILDIENVLLAHCVWLEDEEIALLRDNGIGVAHNPTSNMKIASGSAPVVDMIKAGIAVGIGSDGEKENNNLDIFEEMKIASILAKLRGMDAAAYGAWDVLRSATIEGARAIGMADKIGSLEAGKQADIVAVRADGPHMTPFIEEGPFFNLHHNIVHAVQGGDVVMTMVDGFIAAENGVLTAGDMKKFIADAEKACADVIERRTEWLKENEQGALSPV</sequence>
<name>A0A6N6VJY8_9HYPH</name>
<evidence type="ECO:0000256" key="3">
    <source>
        <dbReference type="ARBA" id="ARBA00022801"/>
    </source>
</evidence>
<dbReference type="Pfam" id="PF22039">
    <property type="entry name" value="HUTI_composite_bact"/>
    <property type="match status" value="1"/>
</dbReference>
<dbReference type="CDD" id="cd01298">
    <property type="entry name" value="ATZ_TRZ_like"/>
    <property type="match status" value="1"/>
</dbReference>